<dbReference type="AlphaFoldDB" id="A0A316Z6P8"/>
<dbReference type="Proteomes" id="UP000245946">
    <property type="component" value="Unassembled WGS sequence"/>
</dbReference>
<accession>A0A316Z6P8</accession>
<feature type="compositionally biased region" description="Gly residues" evidence="1">
    <location>
        <begin position="202"/>
        <end position="211"/>
    </location>
</feature>
<keyword evidence="2" id="KW-0812">Transmembrane</keyword>
<name>A0A316Z6P8_9BASI</name>
<feature type="region of interest" description="Disordered" evidence="1">
    <location>
        <begin position="159"/>
        <end position="266"/>
    </location>
</feature>
<evidence type="ECO:0000313" key="3">
    <source>
        <dbReference type="EMBL" id="PWN97457.1"/>
    </source>
</evidence>
<protein>
    <submittedName>
        <fullName evidence="3">Uncharacterized protein</fullName>
    </submittedName>
</protein>
<reference evidence="3 4" key="1">
    <citation type="journal article" date="2018" name="Mol. Biol. Evol.">
        <title>Broad Genomic Sampling Reveals a Smut Pathogenic Ancestry of the Fungal Clade Ustilaginomycotina.</title>
        <authorList>
            <person name="Kijpornyongpan T."/>
            <person name="Mondo S.J."/>
            <person name="Barry K."/>
            <person name="Sandor L."/>
            <person name="Lee J."/>
            <person name="Lipzen A."/>
            <person name="Pangilinan J."/>
            <person name="LaButti K."/>
            <person name="Hainaut M."/>
            <person name="Henrissat B."/>
            <person name="Grigoriev I.V."/>
            <person name="Spatafora J.W."/>
            <person name="Aime M.C."/>
        </authorList>
    </citation>
    <scope>NUCLEOTIDE SEQUENCE [LARGE SCALE GENOMIC DNA]</scope>
    <source>
        <strain evidence="3 4">MCA 4186</strain>
    </source>
</reference>
<dbReference type="RefSeq" id="XP_025597736.1">
    <property type="nucleotide sequence ID" value="XM_025745330.1"/>
</dbReference>
<feature type="transmembrane region" description="Helical" evidence="2">
    <location>
        <begin position="127"/>
        <end position="147"/>
    </location>
</feature>
<organism evidence="3 4">
    <name type="scientific">Tilletiopsis washingtonensis</name>
    <dbReference type="NCBI Taxonomy" id="58919"/>
    <lineage>
        <taxon>Eukaryota</taxon>
        <taxon>Fungi</taxon>
        <taxon>Dikarya</taxon>
        <taxon>Basidiomycota</taxon>
        <taxon>Ustilaginomycotina</taxon>
        <taxon>Exobasidiomycetes</taxon>
        <taxon>Entylomatales</taxon>
        <taxon>Entylomatales incertae sedis</taxon>
        <taxon>Tilletiopsis</taxon>
    </lineage>
</organism>
<sequence length="266" mass="27911">MRSWAFAQRAPKSCPRCALTLDAAADGHPSNHPPAAASSLLHDHIHPSTYVLATPQATLRAPSSTNALPRLSHHSTPPSPSPTLLDMPALATASEMHMLEKRQSGYCRDAFGRIYRCNRGLGTGGRAGVGVAIAVFVIFLILMLACCARRRRRSQGYVFRPNTTTTGPAPGFAPGGQGNMYAGGAPQQGQFYGNQAYPQQGFGQGNYGPQGGAPYQGTPNGGAFSYPPPNDANYKAPEGPPPSSGQYAAPNAPPPSYQPPGANKEV</sequence>
<feature type="region of interest" description="Disordered" evidence="1">
    <location>
        <begin position="64"/>
        <end position="84"/>
    </location>
</feature>
<evidence type="ECO:0000313" key="4">
    <source>
        <dbReference type="Proteomes" id="UP000245946"/>
    </source>
</evidence>
<gene>
    <name evidence="3" type="ORF">FA09DRAFT_361263</name>
</gene>
<evidence type="ECO:0000256" key="1">
    <source>
        <dbReference type="SAM" id="MobiDB-lite"/>
    </source>
</evidence>
<feature type="compositionally biased region" description="Low complexity" evidence="1">
    <location>
        <begin position="161"/>
        <end position="172"/>
    </location>
</feature>
<dbReference type="GeneID" id="37272874"/>
<keyword evidence="2" id="KW-0472">Membrane</keyword>
<keyword evidence="2" id="KW-1133">Transmembrane helix</keyword>
<dbReference type="STRING" id="58919.A0A316Z6P8"/>
<proteinExistence type="predicted"/>
<evidence type="ECO:0000256" key="2">
    <source>
        <dbReference type="SAM" id="Phobius"/>
    </source>
</evidence>
<keyword evidence="4" id="KW-1185">Reference proteome</keyword>
<dbReference type="EMBL" id="KZ819295">
    <property type="protein sequence ID" value="PWN97457.1"/>
    <property type="molecule type" value="Genomic_DNA"/>
</dbReference>